<proteinExistence type="predicted"/>
<evidence type="ECO:0000313" key="1">
    <source>
        <dbReference type="EMBL" id="WAP69299.1"/>
    </source>
</evidence>
<dbReference type="Proteomes" id="UP001164020">
    <property type="component" value="Chromosome"/>
</dbReference>
<reference evidence="1" key="1">
    <citation type="submission" date="2022-12" db="EMBL/GenBank/DDBJ databases">
        <title>Jiella pelagia sp. nov., isolated from phosphonate enriched culture of Northwest Pacific surface seawater.</title>
        <authorList>
            <person name="Shin D.Y."/>
            <person name="Hwang C.Y."/>
        </authorList>
    </citation>
    <scope>NUCLEOTIDE SEQUENCE</scope>
    <source>
        <strain evidence="1">HL-NP1</strain>
    </source>
</reference>
<organism evidence="1 2">
    <name type="scientific">Jiella pelagia</name>
    <dbReference type="NCBI Taxonomy" id="2986949"/>
    <lineage>
        <taxon>Bacteria</taxon>
        <taxon>Pseudomonadati</taxon>
        <taxon>Pseudomonadota</taxon>
        <taxon>Alphaproteobacteria</taxon>
        <taxon>Hyphomicrobiales</taxon>
        <taxon>Aurantimonadaceae</taxon>
        <taxon>Jiella</taxon>
    </lineage>
</organism>
<name>A0ABY7BZP8_9HYPH</name>
<keyword evidence="2" id="KW-1185">Reference proteome</keyword>
<dbReference type="EMBL" id="CP114029">
    <property type="protein sequence ID" value="WAP69299.1"/>
    <property type="molecule type" value="Genomic_DNA"/>
</dbReference>
<evidence type="ECO:0000313" key="2">
    <source>
        <dbReference type="Proteomes" id="UP001164020"/>
    </source>
</evidence>
<protein>
    <submittedName>
        <fullName evidence="1">Uncharacterized protein</fullName>
    </submittedName>
</protein>
<gene>
    <name evidence="1" type="ORF">OH818_03090</name>
</gene>
<sequence length="41" mass="4370">MTRASDIFALLRFSLAWLMIGGARVLTAAAAVVAPELRGRP</sequence>
<dbReference type="RefSeq" id="WP_268881739.1">
    <property type="nucleotide sequence ID" value="NZ_CP114029.1"/>
</dbReference>
<accession>A0ABY7BZP8</accession>